<sequence>MYNMSQIKVQNALTTSATQTQLRELHKRLYAAAHHHFPLSSGVCQHDCQLEHARSLENSLNRLPRMGVPGKWRQPLNGTSPRVLSTG</sequence>
<proteinExistence type="predicted"/>
<evidence type="ECO:0000256" key="1">
    <source>
        <dbReference type="SAM" id="MobiDB-lite"/>
    </source>
</evidence>
<feature type="compositionally biased region" description="Polar residues" evidence="1">
    <location>
        <begin position="76"/>
        <end position="87"/>
    </location>
</feature>
<dbReference type="AlphaFoldDB" id="A0A843TTN2"/>
<comment type="caution">
    <text evidence="2">The sequence shown here is derived from an EMBL/GenBank/DDBJ whole genome shotgun (WGS) entry which is preliminary data.</text>
</comment>
<feature type="region of interest" description="Disordered" evidence="1">
    <location>
        <begin position="66"/>
        <end position="87"/>
    </location>
</feature>
<keyword evidence="3" id="KW-1185">Reference proteome</keyword>
<dbReference type="Proteomes" id="UP000652761">
    <property type="component" value="Unassembled WGS sequence"/>
</dbReference>
<evidence type="ECO:0000313" key="2">
    <source>
        <dbReference type="EMBL" id="MQL74415.1"/>
    </source>
</evidence>
<dbReference type="EMBL" id="NMUH01000206">
    <property type="protein sequence ID" value="MQL74415.1"/>
    <property type="molecule type" value="Genomic_DNA"/>
</dbReference>
<gene>
    <name evidence="2" type="ORF">Taro_006771</name>
</gene>
<name>A0A843TTN2_COLES</name>
<evidence type="ECO:0000313" key="3">
    <source>
        <dbReference type="Proteomes" id="UP000652761"/>
    </source>
</evidence>
<protein>
    <submittedName>
        <fullName evidence="2">Uncharacterized protein</fullName>
    </submittedName>
</protein>
<accession>A0A843TTN2</accession>
<reference evidence="2" key="1">
    <citation type="submission" date="2017-07" db="EMBL/GenBank/DDBJ databases">
        <title>Taro Niue Genome Assembly and Annotation.</title>
        <authorList>
            <person name="Atibalentja N."/>
            <person name="Keating K."/>
            <person name="Fields C.J."/>
        </authorList>
    </citation>
    <scope>NUCLEOTIDE SEQUENCE</scope>
    <source>
        <strain evidence="2">Niue_2</strain>
        <tissue evidence="2">Leaf</tissue>
    </source>
</reference>
<organism evidence="2 3">
    <name type="scientific">Colocasia esculenta</name>
    <name type="common">Wild taro</name>
    <name type="synonym">Arum esculentum</name>
    <dbReference type="NCBI Taxonomy" id="4460"/>
    <lineage>
        <taxon>Eukaryota</taxon>
        <taxon>Viridiplantae</taxon>
        <taxon>Streptophyta</taxon>
        <taxon>Embryophyta</taxon>
        <taxon>Tracheophyta</taxon>
        <taxon>Spermatophyta</taxon>
        <taxon>Magnoliopsida</taxon>
        <taxon>Liliopsida</taxon>
        <taxon>Araceae</taxon>
        <taxon>Aroideae</taxon>
        <taxon>Colocasieae</taxon>
        <taxon>Colocasia</taxon>
    </lineage>
</organism>